<dbReference type="GO" id="GO:0030687">
    <property type="term" value="C:preribosome, large subunit precursor"/>
    <property type="evidence" value="ECO:0007669"/>
    <property type="project" value="TreeGrafter"/>
</dbReference>
<dbReference type="PANTHER" id="PTHR16038:SF4">
    <property type="entry name" value="WD REPEAT-CONTAINING PROTEIN 74"/>
    <property type="match status" value="1"/>
</dbReference>
<accession>K8EDH0</accession>
<dbReference type="KEGG" id="bpg:Bathy04g01690"/>
<name>K8EDH0_9CHLO</name>
<dbReference type="GO" id="GO:0042273">
    <property type="term" value="P:ribosomal large subunit biogenesis"/>
    <property type="evidence" value="ECO:0007669"/>
    <property type="project" value="InterPro"/>
</dbReference>
<dbReference type="InterPro" id="IPR036322">
    <property type="entry name" value="WD40_repeat_dom_sf"/>
</dbReference>
<dbReference type="PANTHER" id="PTHR16038">
    <property type="entry name" value="NOP SEVEN ASSOCIATED PROTEIN 1"/>
    <property type="match status" value="1"/>
</dbReference>
<evidence type="ECO:0000256" key="1">
    <source>
        <dbReference type="SAM" id="MobiDB-lite"/>
    </source>
</evidence>
<gene>
    <name evidence="2" type="ORF">Bathy04g01690</name>
</gene>
<dbReference type="GeneID" id="19016194"/>
<dbReference type="GO" id="GO:0005730">
    <property type="term" value="C:nucleolus"/>
    <property type="evidence" value="ECO:0007669"/>
    <property type="project" value="InterPro"/>
</dbReference>
<reference evidence="2 3" key="1">
    <citation type="submission" date="2011-10" db="EMBL/GenBank/DDBJ databases">
        <authorList>
            <person name="Genoscope - CEA"/>
        </authorList>
    </citation>
    <scope>NUCLEOTIDE SEQUENCE [LARGE SCALE GENOMIC DNA]</scope>
    <source>
        <strain evidence="2 3">RCC 1105</strain>
    </source>
</reference>
<dbReference type="InterPro" id="IPR001680">
    <property type="entry name" value="WD40_rpt"/>
</dbReference>
<protein>
    <recommendedName>
        <fullName evidence="4">WD repeat-containing protein 74</fullName>
    </recommendedName>
</protein>
<dbReference type="STRING" id="41875.K8EDH0"/>
<evidence type="ECO:0008006" key="4">
    <source>
        <dbReference type="Google" id="ProtNLM"/>
    </source>
</evidence>
<dbReference type="InterPro" id="IPR037379">
    <property type="entry name" value="WDR74/Nsa1"/>
</dbReference>
<feature type="compositionally biased region" description="Basic residues" evidence="1">
    <location>
        <begin position="419"/>
        <end position="438"/>
    </location>
</feature>
<proteinExistence type="predicted"/>
<sequence>MTSKNGKSKKSSSNSSKEISLLCADELGYLRFASSSNAYGAILHRFDSSYCVSNTYENKKNKETFGIEKLCSSFHRQMGCNLYAVARRNGKVEIVRAGNGGFFQPLYDKTVGGVAAVSVPKCVGLDFTEDGKQLTVAAEDGTVTVLRVKEDGEGTWKSGGADARSFALLKEDVARREEEGVVLCARASKDGKRLLYGGKGQGNDVKIVDVEQEGKLVWKAKPPPVNRLNYRAPPWVKCARFKDRGEANGGNESCVFAVGTGEKKVRLYDTRANKRATMEVEYGEAPVNSVAFSSVDEHRMFAADSRGKCCAIDLRTSKACGAIRGNSGSVREIEAHPTLDLVATVGLDRYVRVYNGSSRKCLGAAYAKQNLTCVAWDTFQDRDGNRKKKKGKRVDADNSDDSDNDDEDDEENDNDILPKKRKKKKSKSKRKRRRRMKT</sequence>
<dbReference type="OrthoDB" id="18388at2759"/>
<dbReference type="eggNOG" id="KOG3881">
    <property type="taxonomic scope" value="Eukaryota"/>
</dbReference>
<dbReference type="RefSeq" id="XP_007513526.1">
    <property type="nucleotide sequence ID" value="XM_007513464.1"/>
</dbReference>
<feature type="compositionally biased region" description="Acidic residues" evidence="1">
    <location>
        <begin position="397"/>
        <end position="414"/>
    </location>
</feature>
<dbReference type="InterPro" id="IPR015943">
    <property type="entry name" value="WD40/YVTN_repeat-like_dom_sf"/>
</dbReference>
<dbReference type="EMBL" id="FO082275">
    <property type="protein sequence ID" value="CCO16051.1"/>
    <property type="molecule type" value="Genomic_DNA"/>
</dbReference>
<dbReference type="Proteomes" id="UP000198341">
    <property type="component" value="Chromosome 4"/>
</dbReference>
<keyword evidence="3" id="KW-1185">Reference proteome</keyword>
<evidence type="ECO:0000313" key="3">
    <source>
        <dbReference type="Proteomes" id="UP000198341"/>
    </source>
</evidence>
<dbReference type="SUPFAM" id="SSF50978">
    <property type="entry name" value="WD40 repeat-like"/>
    <property type="match status" value="1"/>
</dbReference>
<organism evidence="2 3">
    <name type="scientific">Bathycoccus prasinos</name>
    <dbReference type="NCBI Taxonomy" id="41875"/>
    <lineage>
        <taxon>Eukaryota</taxon>
        <taxon>Viridiplantae</taxon>
        <taxon>Chlorophyta</taxon>
        <taxon>Mamiellophyceae</taxon>
        <taxon>Mamiellales</taxon>
        <taxon>Bathycoccaceae</taxon>
        <taxon>Bathycoccus</taxon>
    </lineage>
</organism>
<dbReference type="AlphaFoldDB" id="K8EDH0"/>
<dbReference type="SMART" id="SM00320">
    <property type="entry name" value="WD40"/>
    <property type="match status" value="4"/>
</dbReference>
<dbReference type="Gene3D" id="2.130.10.10">
    <property type="entry name" value="YVTN repeat-like/Quinoprotein amine dehydrogenase"/>
    <property type="match status" value="2"/>
</dbReference>
<feature type="region of interest" description="Disordered" evidence="1">
    <location>
        <begin position="384"/>
        <end position="438"/>
    </location>
</feature>
<evidence type="ECO:0000313" key="2">
    <source>
        <dbReference type="EMBL" id="CCO16051.1"/>
    </source>
</evidence>